<organism evidence="1 2">
    <name type="scientific">Streptomyces pactum</name>
    <dbReference type="NCBI Taxonomy" id="68249"/>
    <lineage>
        <taxon>Bacteria</taxon>
        <taxon>Bacillati</taxon>
        <taxon>Actinomycetota</taxon>
        <taxon>Actinomycetes</taxon>
        <taxon>Kitasatosporales</taxon>
        <taxon>Streptomycetaceae</taxon>
        <taxon>Streptomyces</taxon>
    </lineage>
</organism>
<dbReference type="AlphaFoldDB" id="A0A1S6JH37"/>
<protein>
    <submittedName>
        <fullName evidence="1">Uncharacterized protein</fullName>
    </submittedName>
</protein>
<keyword evidence="2" id="KW-1185">Reference proteome</keyword>
<evidence type="ECO:0000313" key="2">
    <source>
        <dbReference type="Proteomes" id="UP000189443"/>
    </source>
</evidence>
<sequence>MVETSAVRDAQFRVIRRCGANIAASRQPIGRPAASAFSIIGTRYGSVSGNASFLRSARLFFRRYCANSARYRLLSGFFPAGIDVRTRDM</sequence>
<proteinExistence type="predicted"/>
<evidence type="ECO:0000313" key="1">
    <source>
        <dbReference type="EMBL" id="AQS71039.1"/>
    </source>
</evidence>
<dbReference type="Proteomes" id="UP000189443">
    <property type="component" value="Chromosome"/>
</dbReference>
<reference evidence="1 2" key="1">
    <citation type="submission" date="2017-02" db="EMBL/GenBank/DDBJ databases">
        <title>Streptomyces pactum ACT12 Genome sequencing and assembly.</title>
        <authorList>
            <person name="Xue Q."/>
            <person name="Yan X."/>
            <person name="Jia L."/>
            <person name="Yan H."/>
        </authorList>
    </citation>
    <scope>NUCLEOTIDE SEQUENCE [LARGE SCALE GENOMIC DNA]</scope>
    <source>
        <strain evidence="1 2">ACT12</strain>
    </source>
</reference>
<dbReference type="EMBL" id="CP019724">
    <property type="protein sequence ID" value="AQS71039.1"/>
    <property type="molecule type" value="Genomic_DNA"/>
</dbReference>
<accession>A0A1S6JH37</accession>
<gene>
    <name evidence="1" type="ORF">B1H29_32830</name>
</gene>
<dbReference type="KEGG" id="spac:B1H29_32830"/>
<name>A0A1S6JH37_9ACTN</name>